<name>A0A1X0FWF2_MYCNT</name>
<comment type="similarity">
    <text evidence="2 6">Belongs to the acyl-CoA dehydrogenase family.</text>
</comment>
<reference evidence="10 13" key="2">
    <citation type="journal article" date="2019" name="Emerg. Microbes Infect.">
        <title>Comprehensive subspecies identification of 175 nontuberculous mycobacteria species based on 7547 genomic profiles.</title>
        <authorList>
            <person name="Matsumoto Y."/>
            <person name="Kinjo T."/>
            <person name="Motooka D."/>
            <person name="Nabeya D."/>
            <person name="Jung N."/>
            <person name="Uechi K."/>
            <person name="Horii T."/>
            <person name="Iida T."/>
            <person name="Fujita J."/>
            <person name="Nakamura S."/>
        </authorList>
    </citation>
    <scope>NUCLEOTIDE SEQUENCE [LARGE SCALE GENOMIC DNA]</scope>
    <source>
        <strain evidence="10 13">JCM 18113</strain>
    </source>
</reference>
<keyword evidence="3 6" id="KW-0285">Flavoprotein</keyword>
<dbReference type="InterPro" id="IPR009075">
    <property type="entry name" value="AcylCo_DH/oxidase_C"/>
</dbReference>
<evidence type="ECO:0000313" key="12">
    <source>
        <dbReference type="Proteomes" id="UP000192760"/>
    </source>
</evidence>
<evidence type="ECO:0000256" key="4">
    <source>
        <dbReference type="ARBA" id="ARBA00022827"/>
    </source>
</evidence>
<evidence type="ECO:0000256" key="3">
    <source>
        <dbReference type="ARBA" id="ARBA00022630"/>
    </source>
</evidence>
<dbReference type="Gene3D" id="1.20.140.10">
    <property type="entry name" value="Butyryl-CoA Dehydrogenase, subunit A, domain 3"/>
    <property type="match status" value="1"/>
</dbReference>
<dbReference type="InterPro" id="IPR006091">
    <property type="entry name" value="Acyl-CoA_Oxase/DH_mid-dom"/>
</dbReference>
<dbReference type="Gene3D" id="1.10.540.10">
    <property type="entry name" value="Acyl-CoA dehydrogenase/oxidase, N-terminal domain"/>
    <property type="match status" value="1"/>
</dbReference>
<dbReference type="PANTHER" id="PTHR43884:SF20">
    <property type="entry name" value="ACYL-COA DEHYDROGENASE FADE28"/>
    <property type="match status" value="1"/>
</dbReference>
<dbReference type="InterPro" id="IPR037069">
    <property type="entry name" value="AcylCoA_DH/ox_N_sf"/>
</dbReference>
<feature type="domain" description="Acyl-CoA dehydrogenase/oxidase C-terminal" evidence="7">
    <location>
        <begin position="226"/>
        <end position="359"/>
    </location>
</feature>
<dbReference type="PANTHER" id="PTHR43884">
    <property type="entry name" value="ACYL-COA DEHYDROGENASE"/>
    <property type="match status" value="1"/>
</dbReference>
<dbReference type="AlphaFoldDB" id="A0A1X0FWF2"/>
<accession>A0A1X0FWF2</accession>
<dbReference type="Proteomes" id="UP000465812">
    <property type="component" value="Chromosome"/>
</dbReference>
<dbReference type="EMBL" id="MVHW01000011">
    <property type="protein sequence ID" value="ORB06046.1"/>
    <property type="molecule type" value="Genomic_DNA"/>
</dbReference>
<dbReference type="Pfam" id="PF02770">
    <property type="entry name" value="Acyl-CoA_dh_M"/>
    <property type="match status" value="1"/>
</dbReference>
<dbReference type="Proteomes" id="UP000192760">
    <property type="component" value="Unassembled WGS sequence"/>
</dbReference>
<organism evidence="11 12">
    <name type="scientific">Mycobacterium mantenii</name>
    <dbReference type="NCBI Taxonomy" id="560555"/>
    <lineage>
        <taxon>Bacteria</taxon>
        <taxon>Bacillati</taxon>
        <taxon>Actinomycetota</taxon>
        <taxon>Actinomycetes</taxon>
        <taxon>Mycobacteriales</taxon>
        <taxon>Mycobacteriaceae</taxon>
        <taxon>Mycobacterium</taxon>
        <taxon>Mycobacterium avium complex (MAC)</taxon>
    </lineage>
</organism>
<reference evidence="10" key="3">
    <citation type="submission" date="2020-02" db="EMBL/GenBank/DDBJ databases">
        <authorList>
            <person name="Matsumoto Y."/>
            <person name="Kinjo T."/>
            <person name="Motooka D."/>
            <person name="Nabeya D."/>
            <person name="Jung N."/>
            <person name="Uechi K."/>
            <person name="Horii T."/>
            <person name="Iida T."/>
            <person name="Fujita J."/>
            <person name="Nakamura S."/>
        </authorList>
    </citation>
    <scope>NUCLEOTIDE SEQUENCE</scope>
    <source>
        <strain evidence="10">JCM 18113</strain>
    </source>
</reference>
<evidence type="ECO:0000256" key="6">
    <source>
        <dbReference type="RuleBase" id="RU362125"/>
    </source>
</evidence>
<evidence type="ECO:0000259" key="9">
    <source>
        <dbReference type="Pfam" id="PF02771"/>
    </source>
</evidence>
<proteinExistence type="inferred from homology"/>
<dbReference type="InterPro" id="IPR009100">
    <property type="entry name" value="AcylCoA_DH/oxidase_NM_dom_sf"/>
</dbReference>
<dbReference type="Pfam" id="PF02771">
    <property type="entry name" value="Acyl-CoA_dh_N"/>
    <property type="match status" value="1"/>
</dbReference>
<feature type="domain" description="Acyl-CoA dehydrogenase/oxidase N-terminal" evidence="9">
    <location>
        <begin position="8"/>
        <end position="119"/>
    </location>
</feature>
<keyword evidence="13" id="KW-1185">Reference proteome</keyword>
<reference evidence="11 12" key="1">
    <citation type="submission" date="2017-02" db="EMBL/GenBank/DDBJ databases">
        <title>The new phylogeny of genus Mycobacterium.</title>
        <authorList>
            <person name="Tortoli E."/>
            <person name="Trovato A."/>
            <person name="Cirillo D.M."/>
        </authorList>
    </citation>
    <scope>NUCLEOTIDE SEQUENCE [LARGE SCALE GENOMIC DNA]</scope>
    <source>
        <strain evidence="11 12">DSM 45255</strain>
    </source>
</reference>
<dbReference type="Gene3D" id="2.40.110.10">
    <property type="entry name" value="Butyryl-CoA Dehydrogenase, subunit A, domain 2"/>
    <property type="match status" value="1"/>
</dbReference>
<dbReference type="CDD" id="cd00567">
    <property type="entry name" value="ACAD"/>
    <property type="match status" value="1"/>
</dbReference>
<evidence type="ECO:0000259" key="8">
    <source>
        <dbReference type="Pfam" id="PF02770"/>
    </source>
</evidence>
<dbReference type="EMBL" id="AP022590">
    <property type="protein sequence ID" value="BBY39945.1"/>
    <property type="molecule type" value="Genomic_DNA"/>
</dbReference>
<evidence type="ECO:0000256" key="5">
    <source>
        <dbReference type="ARBA" id="ARBA00023002"/>
    </source>
</evidence>
<gene>
    <name evidence="10" type="primary">acd_3</name>
    <name evidence="11" type="ORF">BST30_12485</name>
    <name evidence="10" type="ORF">MMAN_40790</name>
</gene>
<evidence type="ECO:0000256" key="2">
    <source>
        <dbReference type="ARBA" id="ARBA00009347"/>
    </source>
</evidence>
<dbReference type="InterPro" id="IPR046373">
    <property type="entry name" value="Acyl-CoA_Oxase/DH_mid-dom_sf"/>
</dbReference>
<keyword evidence="5 6" id="KW-0560">Oxidoreductase</keyword>
<dbReference type="SUPFAM" id="SSF47203">
    <property type="entry name" value="Acyl-CoA dehydrogenase C-terminal domain-like"/>
    <property type="match status" value="1"/>
</dbReference>
<evidence type="ECO:0000313" key="10">
    <source>
        <dbReference type="EMBL" id="BBY39945.1"/>
    </source>
</evidence>
<evidence type="ECO:0000259" key="7">
    <source>
        <dbReference type="Pfam" id="PF00441"/>
    </source>
</evidence>
<dbReference type="SUPFAM" id="SSF56645">
    <property type="entry name" value="Acyl-CoA dehydrogenase NM domain-like"/>
    <property type="match status" value="1"/>
</dbReference>
<dbReference type="InterPro" id="IPR036250">
    <property type="entry name" value="AcylCo_DH-like_C"/>
</dbReference>
<keyword evidence="4 6" id="KW-0274">FAD</keyword>
<evidence type="ECO:0000313" key="11">
    <source>
        <dbReference type="EMBL" id="ORB06046.1"/>
    </source>
</evidence>
<sequence>MTDTISQDDLAELRSSVRDFLAAKSTDHQLRSAMESARGWDPLVWSLLTSQLGVQSMALPVEYGGDGYGFRELRVVLEEMGRALLPSPFFSTVVLASSALLAAGDAGVCATYLPQIAAGAITATVAVAESDGLWRTDALDTRAVLAENRWTLRGRKMFVVDGASADLILVVAATETGPSLFAVEAEAANLTRTPMTTLDMTRHQAAVSFDHTPAVLVGEPGQAASVVERVLDLATTALAAEQCGAARACLEAATDYARERTQFGRPIGSFQAVKHKCADMLARVSLADAAAAEAADAADGAPDAPPLAIAAAVAHSVCSEALMFVASENIQVHGGIGFTWEHPAHLYFRRAKASQLCFGGPAVYHERVLHAFGI</sequence>
<evidence type="ECO:0000256" key="1">
    <source>
        <dbReference type="ARBA" id="ARBA00001974"/>
    </source>
</evidence>
<dbReference type="RefSeq" id="WP_083095163.1">
    <property type="nucleotide sequence ID" value="NZ_AP022590.1"/>
</dbReference>
<dbReference type="InterPro" id="IPR013786">
    <property type="entry name" value="AcylCoA_DH/ox_N"/>
</dbReference>
<protein>
    <submittedName>
        <fullName evidence="11">Acyl-CoA dehydrogenase</fullName>
    </submittedName>
</protein>
<comment type="cofactor">
    <cofactor evidence="1 6">
        <name>FAD</name>
        <dbReference type="ChEBI" id="CHEBI:57692"/>
    </cofactor>
</comment>
<evidence type="ECO:0000313" key="13">
    <source>
        <dbReference type="Proteomes" id="UP000465812"/>
    </source>
</evidence>
<dbReference type="STRING" id="560555.BST30_12485"/>
<dbReference type="Pfam" id="PF00441">
    <property type="entry name" value="Acyl-CoA_dh_1"/>
    <property type="match status" value="1"/>
</dbReference>
<dbReference type="GO" id="GO:0003995">
    <property type="term" value="F:acyl-CoA dehydrogenase activity"/>
    <property type="evidence" value="ECO:0007669"/>
    <property type="project" value="TreeGrafter"/>
</dbReference>
<feature type="domain" description="Acyl-CoA oxidase/dehydrogenase middle" evidence="8">
    <location>
        <begin position="125"/>
        <end position="201"/>
    </location>
</feature>
<dbReference type="GO" id="GO:0050660">
    <property type="term" value="F:flavin adenine dinucleotide binding"/>
    <property type="evidence" value="ECO:0007669"/>
    <property type="project" value="InterPro"/>
</dbReference>